<dbReference type="Proteomes" id="UP000398389">
    <property type="component" value="Unassembled WGS sequence"/>
</dbReference>
<evidence type="ECO:0000256" key="3">
    <source>
        <dbReference type="ARBA" id="ARBA00022483"/>
    </source>
</evidence>
<comment type="similarity">
    <text evidence="1 4">Belongs to the EXO70 family.</text>
</comment>
<dbReference type="PANTHER" id="PTHR12542">
    <property type="entry name" value="EXOCYST COMPLEX PROTEIN EXO70"/>
    <property type="match status" value="1"/>
</dbReference>
<dbReference type="GO" id="GO:0005935">
    <property type="term" value="C:cellular bud neck"/>
    <property type="evidence" value="ECO:0007669"/>
    <property type="project" value="UniProtKB-SubCell"/>
</dbReference>
<dbReference type="InterPro" id="IPR004140">
    <property type="entry name" value="Exo70"/>
</dbReference>
<dbReference type="GO" id="GO:0015031">
    <property type="term" value="P:protein transport"/>
    <property type="evidence" value="ECO:0007669"/>
    <property type="project" value="UniProtKB-KW"/>
</dbReference>
<comment type="subcellular location">
    <subcellularLocation>
        <location evidence="4">Bud</location>
    </subcellularLocation>
    <subcellularLocation>
        <location evidence="4">Bud neck</location>
    </subcellularLocation>
</comment>
<dbReference type="Gene3D" id="1.20.1280.170">
    <property type="entry name" value="Exocyst complex component Exo70"/>
    <property type="match status" value="1"/>
</dbReference>
<dbReference type="InterPro" id="IPR016159">
    <property type="entry name" value="Cullin_repeat-like_dom_sf"/>
</dbReference>
<dbReference type="GeneID" id="43580191"/>
<dbReference type="RefSeq" id="XP_031851982.1">
    <property type="nucleotide sequence ID" value="XM_031996091.1"/>
</dbReference>
<dbReference type="Pfam" id="PF03081">
    <property type="entry name" value="Exo70_C"/>
    <property type="match status" value="1"/>
</dbReference>
<organism evidence="7 8">
    <name type="scientific">Magnusiomyces paraingens</name>
    <dbReference type="NCBI Taxonomy" id="2606893"/>
    <lineage>
        <taxon>Eukaryota</taxon>
        <taxon>Fungi</taxon>
        <taxon>Dikarya</taxon>
        <taxon>Ascomycota</taxon>
        <taxon>Saccharomycotina</taxon>
        <taxon>Dipodascomycetes</taxon>
        <taxon>Dipodascales</taxon>
        <taxon>Dipodascaceae</taxon>
        <taxon>Magnusiomyces</taxon>
    </lineage>
</organism>
<evidence type="ECO:0000256" key="2">
    <source>
        <dbReference type="ARBA" id="ARBA00022448"/>
    </source>
</evidence>
<keyword evidence="4" id="KW-0653">Protein transport</keyword>
<dbReference type="PANTHER" id="PTHR12542:SF41">
    <property type="entry name" value="EXOCYST COMPLEX COMPONENT 7"/>
    <property type="match status" value="1"/>
</dbReference>
<keyword evidence="2 4" id="KW-0813">Transport</keyword>
<keyword evidence="3 4" id="KW-0268">Exocytosis</keyword>
<dbReference type="OrthoDB" id="1922221at2759"/>
<evidence type="ECO:0000256" key="5">
    <source>
        <dbReference type="SAM" id="MobiDB-lite"/>
    </source>
</evidence>
<evidence type="ECO:0000313" key="7">
    <source>
        <dbReference type="EMBL" id="VVT46750.1"/>
    </source>
</evidence>
<dbReference type="SUPFAM" id="SSF74788">
    <property type="entry name" value="Cullin repeat-like"/>
    <property type="match status" value="1"/>
</dbReference>
<protein>
    <recommendedName>
        <fullName evidence="4">Exocyst complex protein EXO70</fullName>
    </recommendedName>
</protein>
<evidence type="ECO:0000256" key="1">
    <source>
        <dbReference type="ARBA" id="ARBA00006756"/>
    </source>
</evidence>
<accession>A0A5E8B7I1</accession>
<dbReference type="GO" id="GO:0006887">
    <property type="term" value="P:exocytosis"/>
    <property type="evidence" value="ECO:0007669"/>
    <property type="project" value="UniProtKB-KW"/>
</dbReference>
<evidence type="ECO:0000256" key="4">
    <source>
        <dbReference type="RuleBase" id="RU365026"/>
    </source>
</evidence>
<evidence type="ECO:0000259" key="6">
    <source>
        <dbReference type="Pfam" id="PF03081"/>
    </source>
</evidence>
<dbReference type="GO" id="GO:0000145">
    <property type="term" value="C:exocyst"/>
    <property type="evidence" value="ECO:0007669"/>
    <property type="project" value="InterPro"/>
</dbReference>
<reference evidence="7 8" key="1">
    <citation type="submission" date="2019-09" db="EMBL/GenBank/DDBJ databases">
        <authorList>
            <person name="Brejova B."/>
        </authorList>
    </citation>
    <scope>NUCLEOTIDE SEQUENCE [LARGE SCALE GENOMIC DNA]</scope>
</reference>
<name>A0A5E8B7I1_9ASCO</name>
<dbReference type="EMBL" id="CABVLU010000001">
    <property type="protein sequence ID" value="VVT46750.1"/>
    <property type="molecule type" value="Genomic_DNA"/>
</dbReference>
<feature type="region of interest" description="Disordered" evidence="5">
    <location>
        <begin position="13"/>
        <end position="47"/>
    </location>
</feature>
<dbReference type="AlphaFoldDB" id="A0A5E8B7I1"/>
<proteinExistence type="inferred from homology"/>
<comment type="function">
    <text evidence="4">Involved in the secretory pathway as part of the exocyst complex which tethers secretory vesicles to the sites of exocytosis. Also plays a role in the assembly of the exocyst.</text>
</comment>
<evidence type="ECO:0000313" key="8">
    <source>
        <dbReference type="Proteomes" id="UP000398389"/>
    </source>
</evidence>
<gene>
    <name evidence="7" type="ORF">SAPINGB_P001368</name>
</gene>
<dbReference type="GO" id="GO:0005546">
    <property type="term" value="F:phosphatidylinositol-4,5-bisphosphate binding"/>
    <property type="evidence" value="ECO:0007669"/>
    <property type="project" value="InterPro"/>
</dbReference>
<dbReference type="InterPro" id="IPR046364">
    <property type="entry name" value="Exo70_C"/>
</dbReference>
<keyword evidence="8" id="KW-1185">Reference proteome</keyword>
<sequence length="650" mass="71989">MFSGTVRYGSMSNGSKAFNNTPVNGNGPSGALSSSGKPGTNGTSSSVSSITLVDIDEDDVRVLEATLSKVGSLADQITSSLHKLGLSASAAERAIKPIAGKAQMLNIYEQNLMSSLEVVDGIKDYAKLTEECGVLINAGALEELKSSRLNTFFKVIDKAETLRRKGITSVKENFRHELAQFFNPINASDYMDSQQLFPILPKKTVTKLKQMYAFFEIHHCDGIDEIYYEISSRYILASLAPIASKIPKGGSTASQDLTNGAGQNGTGAITMYMDALGRFFVAEVTNAQQLFDHDDNMTAKYFDEISNLSISELFTITNQLISDYLTKRPLAKEAPIAFELLEAITKLLGIFSQFSQRPVPARLTQALHTSQTAVQNVFADMIKYIETRVETAQTNVIMENGVSDATVDVMKRLSRLSQYRSTALVGISSMAPGSWLSTPKPKWASLIPSTNSGNHLVQERAAGNSVELLAVYFGDCIDALMLSLEIKAKILQKKTMQVGFFVLSNLEVVEHYVTSSDIYKILGNTGAERLEKLRKREVDMFLDGWKSVASLLMDSTSISGKGTLSGKDRELIKEKFRTFNTEFENLIKTHKAYNITNQSLRAQLAKEVRFISPLYHRFYDKHSGGDFSKHVDKYIKFNKQEFDRMLESLE</sequence>
<feature type="domain" description="Exocyst complex subunit Exo70 C-terminal" evidence="6">
    <location>
        <begin position="269"/>
        <end position="647"/>
    </location>
</feature>